<accession>A0A399SZM3</accession>
<gene>
    <name evidence="1" type="ORF">D1614_15660</name>
</gene>
<dbReference type="RefSeq" id="WP_119438910.1">
    <property type="nucleotide sequence ID" value="NZ_QWGR01000009.1"/>
</dbReference>
<sequence>MADLEKLLKELKDEGISLALNTVNEFKNEAKEDAVNLIDSLQTDIKSWTLMVLNGELSKGDLEWLVMAKKDLIEMVGLKNIGLAKIKIDELKNKLLGLIVTKIFSLV</sequence>
<name>A0A399SZM3_9BACT</name>
<comment type="caution">
    <text evidence="1">The sequence shown here is derived from an EMBL/GenBank/DDBJ whole genome shotgun (WGS) entry which is preliminary data.</text>
</comment>
<organism evidence="1 2">
    <name type="scientific">Maribellus luteus</name>
    <dbReference type="NCBI Taxonomy" id="2305463"/>
    <lineage>
        <taxon>Bacteria</taxon>
        <taxon>Pseudomonadati</taxon>
        <taxon>Bacteroidota</taxon>
        <taxon>Bacteroidia</taxon>
        <taxon>Marinilabiliales</taxon>
        <taxon>Prolixibacteraceae</taxon>
        <taxon>Maribellus</taxon>
    </lineage>
</organism>
<proteinExistence type="predicted"/>
<keyword evidence="2" id="KW-1185">Reference proteome</keyword>
<evidence type="ECO:0000313" key="2">
    <source>
        <dbReference type="Proteomes" id="UP000265926"/>
    </source>
</evidence>
<dbReference type="AlphaFoldDB" id="A0A399SZM3"/>
<protein>
    <submittedName>
        <fullName evidence="1">Uncharacterized protein</fullName>
    </submittedName>
</protein>
<dbReference type="EMBL" id="QWGR01000009">
    <property type="protein sequence ID" value="RIJ47193.1"/>
    <property type="molecule type" value="Genomic_DNA"/>
</dbReference>
<dbReference type="OrthoDB" id="963481at2"/>
<evidence type="ECO:0000313" key="1">
    <source>
        <dbReference type="EMBL" id="RIJ47193.1"/>
    </source>
</evidence>
<reference evidence="1 2" key="1">
    <citation type="submission" date="2018-08" db="EMBL/GenBank/DDBJ databases">
        <title>Pallidiluteibacterium maritimus gen. nov., sp. nov., isolated from coastal sediment.</title>
        <authorList>
            <person name="Zhou L.Y."/>
        </authorList>
    </citation>
    <scope>NUCLEOTIDE SEQUENCE [LARGE SCALE GENOMIC DNA]</scope>
    <source>
        <strain evidence="1 2">XSD2</strain>
    </source>
</reference>
<dbReference type="Proteomes" id="UP000265926">
    <property type="component" value="Unassembled WGS sequence"/>
</dbReference>